<evidence type="ECO:0000256" key="9">
    <source>
        <dbReference type="ARBA" id="ARBA00022837"/>
    </source>
</evidence>
<dbReference type="GO" id="GO:0004252">
    <property type="term" value="F:serine-type endopeptidase activity"/>
    <property type="evidence" value="ECO:0007669"/>
    <property type="project" value="UniProtKB-UniRule"/>
</dbReference>
<dbReference type="InterPro" id="IPR023828">
    <property type="entry name" value="Peptidase_S8_Ser-AS"/>
</dbReference>
<evidence type="ECO:0000256" key="2">
    <source>
        <dbReference type="ARBA" id="ARBA00004613"/>
    </source>
</evidence>
<proteinExistence type="inferred from homology"/>
<dbReference type="InterPro" id="IPR000209">
    <property type="entry name" value="Peptidase_S8/S53_dom"/>
</dbReference>
<dbReference type="PRINTS" id="PR00723">
    <property type="entry name" value="SUBTILISIN"/>
</dbReference>
<dbReference type="InterPro" id="IPR022398">
    <property type="entry name" value="Peptidase_S8_His-AS"/>
</dbReference>
<dbReference type="OrthoDB" id="9798386at2"/>
<sequence>MIQKPLQVRLIPYTIDSIVETTNETPKGIDLIQASTIWEASKHGEGIVVAVIDTGIETDHPDLKDQIIDGRNFTSDYDGEPTIFEDNNGHGTHVSGTIAASLNDDGVVGVAPKAKILSLKALTGDGSGEYEWIINAINYAVEWRGPQDERVRVISMSLGGPEDVPELHEAIKNAVSQNVSVVVAAGNEGDNREDTFEYSYPGKYNEVIQVGAVDNNLALAPFTNNNEEIDLVAPGVEVISTYLGQKYASLSGTSMATPHIAGAIALLINLSEKEFGRPFSETEIYAQLVKRTLPLGNLKTSEGNGFILLNLVEKIHEIMNAARI</sequence>
<comment type="cofactor">
    <cofactor evidence="1">
        <name>Ca(2+)</name>
        <dbReference type="ChEBI" id="CHEBI:29108"/>
    </cofactor>
</comment>
<feature type="active site" description="Charge relay system" evidence="10">
    <location>
        <position position="254"/>
    </location>
</feature>
<evidence type="ECO:0000256" key="7">
    <source>
        <dbReference type="ARBA" id="ARBA00022801"/>
    </source>
</evidence>
<dbReference type="InterPro" id="IPR023827">
    <property type="entry name" value="Peptidase_S8_Asp-AS"/>
</dbReference>
<dbReference type="Pfam" id="PF00082">
    <property type="entry name" value="Peptidase_S8"/>
    <property type="match status" value="1"/>
</dbReference>
<keyword evidence="9" id="KW-0106">Calcium</keyword>
<keyword evidence="4" id="KW-0964">Secreted</keyword>
<protein>
    <submittedName>
        <fullName evidence="13">Serine protease</fullName>
    </submittedName>
</protein>
<evidence type="ECO:0000256" key="4">
    <source>
        <dbReference type="ARBA" id="ARBA00022525"/>
    </source>
</evidence>
<evidence type="ECO:0000256" key="6">
    <source>
        <dbReference type="ARBA" id="ARBA00022723"/>
    </source>
</evidence>
<evidence type="ECO:0000256" key="5">
    <source>
        <dbReference type="ARBA" id="ARBA00022670"/>
    </source>
</evidence>
<keyword evidence="7 10" id="KW-0378">Hydrolase</keyword>
<comment type="caution">
    <text evidence="13">The sequence shown here is derived from an EMBL/GenBank/DDBJ whole genome shotgun (WGS) entry which is preliminary data.</text>
</comment>
<dbReference type="CDD" id="cd07477">
    <property type="entry name" value="Peptidases_S8_Subtilisin_subset"/>
    <property type="match status" value="1"/>
</dbReference>
<dbReference type="PROSITE" id="PS51892">
    <property type="entry name" value="SUBTILASE"/>
    <property type="match status" value="1"/>
</dbReference>
<dbReference type="InterPro" id="IPR036852">
    <property type="entry name" value="Peptidase_S8/S53_dom_sf"/>
</dbReference>
<dbReference type="PROSITE" id="PS00137">
    <property type="entry name" value="SUBTILASE_HIS"/>
    <property type="match status" value="1"/>
</dbReference>
<evidence type="ECO:0000256" key="11">
    <source>
        <dbReference type="RuleBase" id="RU003355"/>
    </source>
</evidence>
<dbReference type="PROSITE" id="PS00136">
    <property type="entry name" value="SUBTILASE_ASP"/>
    <property type="match status" value="1"/>
</dbReference>
<dbReference type="RefSeq" id="WP_122972827.1">
    <property type="nucleotide sequence ID" value="NZ_RHLQ01000037.1"/>
</dbReference>
<accession>A0A3M8H5Z0</accession>
<evidence type="ECO:0000256" key="3">
    <source>
        <dbReference type="ARBA" id="ARBA00011073"/>
    </source>
</evidence>
<evidence type="ECO:0000256" key="8">
    <source>
        <dbReference type="ARBA" id="ARBA00022825"/>
    </source>
</evidence>
<comment type="subcellular location">
    <subcellularLocation>
        <location evidence="2">Secreted</location>
    </subcellularLocation>
</comment>
<feature type="domain" description="Peptidase S8/S53" evidence="12">
    <location>
        <begin position="44"/>
        <end position="302"/>
    </location>
</feature>
<evidence type="ECO:0000313" key="13">
    <source>
        <dbReference type="EMBL" id="RNC97828.1"/>
    </source>
</evidence>
<keyword evidence="6" id="KW-0479">Metal-binding</keyword>
<dbReference type="SUPFAM" id="SSF52743">
    <property type="entry name" value="Subtilisin-like"/>
    <property type="match status" value="1"/>
</dbReference>
<dbReference type="GO" id="GO:0046872">
    <property type="term" value="F:metal ion binding"/>
    <property type="evidence" value="ECO:0007669"/>
    <property type="project" value="UniProtKB-KW"/>
</dbReference>
<dbReference type="PROSITE" id="PS00138">
    <property type="entry name" value="SUBTILASE_SER"/>
    <property type="match status" value="1"/>
</dbReference>
<feature type="active site" description="Charge relay system" evidence="10">
    <location>
        <position position="53"/>
    </location>
</feature>
<feature type="active site" description="Charge relay system" evidence="10">
    <location>
        <position position="90"/>
    </location>
</feature>
<dbReference type="InterPro" id="IPR015500">
    <property type="entry name" value="Peptidase_S8_subtilisin-rel"/>
</dbReference>
<reference evidence="13 14" key="1">
    <citation type="journal article" date="2014" name="Int. J. Syst. Evol. Microbiol.">
        <title>Lysinibacillus halotolerans sp. nov., isolated from saline-alkaline soil.</title>
        <authorList>
            <person name="Kong D."/>
            <person name="Wang Y."/>
            <person name="Zhao B."/>
            <person name="Li Y."/>
            <person name="Song J."/>
            <person name="Zhai Y."/>
            <person name="Zhang C."/>
            <person name="Wang H."/>
            <person name="Chen X."/>
            <person name="Zhao B."/>
            <person name="Ruan Z."/>
        </authorList>
    </citation>
    <scope>NUCLEOTIDE SEQUENCE [LARGE SCALE GENOMIC DNA]</scope>
    <source>
        <strain evidence="13 14">MCCC 1A12703</strain>
    </source>
</reference>
<dbReference type="GO" id="GO:0005576">
    <property type="term" value="C:extracellular region"/>
    <property type="evidence" value="ECO:0007669"/>
    <property type="project" value="UniProtKB-SubCell"/>
</dbReference>
<dbReference type="PANTHER" id="PTHR43806">
    <property type="entry name" value="PEPTIDASE S8"/>
    <property type="match status" value="1"/>
</dbReference>
<comment type="similarity">
    <text evidence="3 10 11">Belongs to the peptidase S8 family.</text>
</comment>
<evidence type="ECO:0000313" key="14">
    <source>
        <dbReference type="Proteomes" id="UP000279909"/>
    </source>
</evidence>
<dbReference type="GO" id="GO:0006508">
    <property type="term" value="P:proteolysis"/>
    <property type="evidence" value="ECO:0007669"/>
    <property type="project" value="UniProtKB-KW"/>
</dbReference>
<dbReference type="Gene3D" id="3.40.50.200">
    <property type="entry name" value="Peptidase S8/S53 domain"/>
    <property type="match status" value="1"/>
</dbReference>
<organism evidence="13 14">
    <name type="scientific">Lysinibacillus halotolerans</name>
    <dbReference type="NCBI Taxonomy" id="1368476"/>
    <lineage>
        <taxon>Bacteria</taxon>
        <taxon>Bacillati</taxon>
        <taxon>Bacillota</taxon>
        <taxon>Bacilli</taxon>
        <taxon>Bacillales</taxon>
        <taxon>Bacillaceae</taxon>
        <taxon>Lysinibacillus</taxon>
    </lineage>
</organism>
<dbReference type="AlphaFoldDB" id="A0A3M8H5Z0"/>
<dbReference type="Proteomes" id="UP000279909">
    <property type="component" value="Unassembled WGS sequence"/>
</dbReference>
<gene>
    <name evidence="13" type="ORF">EC501_13475</name>
</gene>
<keyword evidence="5 10" id="KW-0645">Protease</keyword>
<evidence type="ECO:0000256" key="1">
    <source>
        <dbReference type="ARBA" id="ARBA00001913"/>
    </source>
</evidence>
<dbReference type="EMBL" id="RHLQ01000037">
    <property type="protein sequence ID" value="RNC97828.1"/>
    <property type="molecule type" value="Genomic_DNA"/>
</dbReference>
<keyword evidence="14" id="KW-1185">Reference proteome</keyword>
<dbReference type="InterPro" id="IPR050131">
    <property type="entry name" value="Peptidase_S8_subtilisin-like"/>
</dbReference>
<evidence type="ECO:0000259" key="12">
    <source>
        <dbReference type="Pfam" id="PF00082"/>
    </source>
</evidence>
<keyword evidence="8 10" id="KW-0720">Serine protease</keyword>
<evidence type="ECO:0000256" key="10">
    <source>
        <dbReference type="PROSITE-ProRule" id="PRU01240"/>
    </source>
</evidence>
<name>A0A3M8H5Z0_9BACI</name>
<dbReference type="InterPro" id="IPR034202">
    <property type="entry name" value="Subtilisin_Carlsberg-like"/>
</dbReference>
<dbReference type="PANTHER" id="PTHR43806:SF11">
    <property type="entry name" value="CEREVISIN-RELATED"/>
    <property type="match status" value="1"/>
</dbReference>